<dbReference type="Gene3D" id="1.10.10.60">
    <property type="entry name" value="Homeodomain-like"/>
    <property type="match status" value="1"/>
</dbReference>
<reference evidence="10 11" key="1">
    <citation type="submission" date="2016-08" db="EMBL/GenBank/DDBJ databases">
        <title>Novel Firmicutes and Novel Genomes.</title>
        <authorList>
            <person name="Poppleton D.I."/>
            <person name="Gribaldo S."/>
        </authorList>
    </citation>
    <scope>NUCLEOTIDE SEQUENCE [LARGE SCALE GENOMIC DNA]</scope>
    <source>
        <strain evidence="10 11">CTT3</strain>
    </source>
</reference>
<dbReference type="Gene3D" id="1.10.8.60">
    <property type="match status" value="1"/>
</dbReference>
<keyword evidence="6" id="KW-0010">Activator</keyword>
<protein>
    <recommendedName>
        <fullName evidence="8">HTH-type transcriptional regulatory protein TyrR</fullName>
    </recommendedName>
</protein>
<dbReference type="PROSITE" id="PS00676">
    <property type="entry name" value="SIGMA54_INTERACT_2"/>
    <property type="match status" value="1"/>
</dbReference>
<dbReference type="SUPFAM" id="SSF52540">
    <property type="entry name" value="P-loop containing nucleoside triphosphate hydrolases"/>
    <property type="match status" value="1"/>
</dbReference>
<dbReference type="RefSeq" id="WP_120168395.1">
    <property type="nucleotide sequence ID" value="NZ_MCIB01000010.1"/>
</dbReference>
<dbReference type="Pfam" id="PF25601">
    <property type="entry name" value="AAA_lid_14"/>
    <property type="match status" value="1"/>
</dbReference>
<feature type="domain" description="Sigma-54 factor interaction" evidence="9">
    <location>
        <begin position="141"/>
        <end position="370"/>
    </location>
</feature>
<dbReference type="SUPFAM" id="SSF46689">
    <property type="entry name" value="Homeodomain-like"/>
    <property type="match status" value="1"/>
</dbReference>
<proteinExistence type="predicted"/>
<dbReference type="InterPro" id="IPR025944">
    <property type="entry name" value="Sigma_54_int_dom_CS"/>
</dbReference>
<evidence type="ECO:0000256" key="2">
    <source>
        <dbReference type="ARBA" id="ARBA00022797"/>
    </source>
</evidence>
<dbReference type="EMBL" id="MCIB01000010">
    <property type="protein sequence ID" value="RKD32553.1"/>
    <property type="molecule type" value="Genomic_DNA"/>
</dbReference>
<keyword evidence="4" id="KW-0805">Transcription regulation</keyword>
<accession>A0A419T539</accession>
<dbReference type="Pfam" id="PF18024">
    <property type="entry name" value="HTH_50"/>
    <property type="match status" value="1"/>
</dbReference>
<evidence type="ECO:0000256" key="3">
    <source>
        <dbReference type="ARBA" id="ARBA00022840"/>
    </source>
</evidence>
<evidence type="ECO:0000259" key="9">
    <source>
        <dbReference type="PROSITE" id="PS50045"/>
    </source>
</evidence>
<keyword evidence="5" id="KW-0238">DNA-binding</keyword>
<dbReference type="CDD" id="cd00009">
    <property type="entry name" value="AAA"/>
    <property type="match status" value="1"/>
</dbReference>
<keyword evidence="7" id="KW-0804">Transcription</keyword>
<dbReference type="Proteomes" id="UP000284177">
    <property type="component" value="Unassembled WGS sequence"/>
</dbReference>
<dbReference type="GO" id="GO:0003677">
    <property type="term" value="F:DNA binding"/>
    <property type="evidence" value="ECO:0007669"/>
    <property type="project" value="UniProtKB-KW"/>
</dbReference>
<sequence>MKIIKIKNGKKVYSEDDYYLFEHSEDGICIINEAGFIEYMNTSFTNKFRFDKKIELGANIFKTKIDDLIKKSLTRKKCIKGTLVYSNSHGCVEVTTWPIFLENKFKGIIVLFRNSKNKLIDSRETNESEETIKLERYFTKIVGKSERIKKVLLMAQKASKSISTVLIRGKSGTGKELISKAIHYNSSRSKGPFVKINCGAIPANLIESELFGYEEGAFTGAVRRKIGKFEQANGGTIFLDEIGDLPLNMQVKLLRVLQEKEFERVGGIETIKTDVRIIAATNRNLEEMVENGQFREDLYYRLNVIPIYLPSLQERREDIPLLIDHFIKKISKKLNKEPIKLSEEAIKCLYYYDWPGNVRELENIIERLIVLSEKDVVEVTDLPTQITNIYEIVCEKEKGYTGLVNFKSNGELAKFEEYEKEIIKLALKKYKSFNAAGKALGITHRTVANKARKYNIVD</sequence>
<dbReference type="SMART" id="SM00382">
    <property type="entry name" value="AAA"/>
    <property type="match status" value="1"/>
</dbReference>
<dbReference type="Pfam" id="PF00158">
    <property type="entry name" value="Sigma54_activat"/>
    <property type="match status" value="1"/>
</dbReference>
<dbReference type="PROSITE" id="PS00688">
    <property type="entry name" value="SIGMA54_INTERACT_3"/>
    <property type="match status" value="1"/>
</dbReference>
<keyword evidence="3" id="KW-0067">ATP-binding</keyword>
<evidence type="ECO:0000256" key="6">
    <source>
        <dbReference type="ARBA" id="ARBA00023159"/>
    </source>
</evidence>
<dbReference type="InterPro" id="IPR003593">
    <property type="entry name" value="AAA+_ATPase"/>
</dbReference>
<evidence type="ECO:0000313" key="11">
    <source>
        <dbReference type="Proteomes" id="UP000284177"/>
    </source>
</evidence>
<dbReference type="FunFam" id="3.40.50.300:FF:000006">
    <property type="entry name" value="DNA-binding transcriptional regulator NtrC"/>
    <property type="match status" value="1"/>
</dbReference>
<keyword evidence="2" id="KW-0058">Aromatic hydrocarbons catabolism</keyword>
<dbReference type="GO" id="GO:0006355">
    <property type="term" value="P:regulation of DNA-templated transcription"/>
    <property type="evidence" value="ECO:0007669"/>
    <property type="project" value="InterPro"/>
</dbReference>
<dbReference type="FunFam" id="1.10.8.60:FF:000014">
    <property type="entry name" value="DNA-binding transcriptional regulator NtrC"/>
    <property type="match status" value="1"/>
</dbReference>
<dbReference type="InterPro" id="IPR002078">
    <property type="entry name" value="Sigma_54_int"/>
</dbReference>
<organism evidence="10 11">
    <name type="scientific">Thermohalobacter berrensis</name>
    <dbReference type="NCBI Taxonomy" id="99594"/>
    <lineage>
        <taxon>Bacteria</taxon>
        <taxon>Bacillati</taxon>
        <taxon>Bacillota</taxon>
        <taxon>Tissierellia</taxon>
        <taxon>Tissierellales</taxon>
        <taxon>Thermohalobacteraceae</taxon>
        <taxon>Thermohalobacter</taxon>
    </lineage>
</organism>
<dbReference type="InterPro" id="IPR009057">
    <property type="entry name" value="Homeodomain-like_sf"/>
</dbReference>
<gene>
    <name evidence="10" type="ORF">BET03_10785</name>
</gene>
<evidence type="ECO:0000256" key="5">
    <source>
        <dbReference type="ARBA" id="ARBA00023125"/>
    </source>
</evidence>
<keyword evidence="11" id="KW-1185">Reference proteome</keyword>
<keyword evidence="1" id="KW-0547">Nucleotide-binding</keyword>
<dbReference type="PROSITE" id="PS50045">
    <property type="entry name" value="SIGMA54_INTERACT_4"/>
    <property type="match status" value="1"/>
</dbReference>
<evidence type="ECO:0000256" key="7">
    <source>
        <dbReference type="ARBA" id="ARBA00023163"/>
    </source>
</evidence>
<evidence type="ECO:0000313" key="10">
    <source>
        <dbReference type="EMBL" id="RKD32553.1"/>
    </source>
</evidence>
<dbReference type="InterPro" id="IPR025943">
    <property type="entry name" value="Sigma_54_int_dom_ATP-bd_2"/>
</dbReference>
<evidence type="ECO:0000256" key="4">
    <source>
        <dbReference type="ARBA" id="ARBA00023015"/>
    </source>
</evidence>
<dbReference type="InterPro" id="IPR058031">
    <property type="entry name" value="AAA_lid_NorR"/>
</dbReference>
<evidence type="ECO:0000256" key="8">
    <source>
        <dbReference type="ARBA" id="ARBA00029500"/>
    </source>
</evidence>
<dbReference type="GO" id="GO:0005524">
    <property type="term" value="F:ATP binding"/>
    <property type="evidence" value="ECO:0007669"/>
    <property type="project" value="UniProtKB-KW"/>
</dbReference>
<dbReference type="OrthoDB" id="9803970at2"/>
<comment type="caution">
    <text evidence="10">The sequence shown here is derived from an EMBL/GenBank/DDBJ whole genome shotgun (WGS) entry which is preliminary data.</text>
</comment>
<dbReference type="AlphaFoldDB" id="A0A419T539"/>
<dbReference type="PANTHER" id="PTHR32071:SF57">
    <property type="entry name" value="C4-DICARBOXYLATE TRANSPORT TRANSCRIPTIONAL REGULATORY PROTEIN DCTD"/>
    <property type="match status" value="1"/>
</dbReference>
<dbReference type="Gene3D" id="3.40.50.300">
    <property type="entry name" value="P-loop containing nucleotide triphosphate hydrolases"/>
    <property type="match status" value="1"/>
</dbReference>
<evidence type="ECO:0000256" key="1">
    <source>
        <dbReference type="ARBA" id="ARBA00022741"/>
    </source>
</evidence>
<dbReference type="PANTHER" id="PTHR32071">
    <property type="entry name" value="TRANSCRIPTIONAL REGULATORY PROTEIN"/>
    <property type="match status" value="1"/>
</dbReference>
<dbReference type="InterPro" id="IPR027417">
    <property type="entry name" value="P-loop_NTPase"/>
</dbReference>
<name>A0A419T539_9FIRM</name>
<dbReference type="InterPro" id="IPR030828">
    <property type="entry name" value="HTH_TyrR"/>
</dbReference>